<feature type="domain" description="PLAT" evidence="2">
    <location>
        <begin position="13"/>
        <end position="95"/>
    </location>
</feature>
<name>A0A820A917_9BILA</name>
<organism evidence="3 4">
    <name type="scientific">Rotaria sordida</name>
    <dbReference type="NCBI Taxonomy" id="392033"/>
    <lineage>
        <taxon>Eukaryota</taxon>
        <taxon>Metazoa</taxon>
        <taxon>Spiralia</taxon>
        <taxon>Gnathifera</taxon>
        <taxon>Rotifera</taxon>
        <taxon>Eurotatoria</taxon>
        <taxon>Bdelloidea</taxon>
        <taxon>Philodinida</taxon>
        <taxon>Philodinidae</taxon>
        <taxon>Rotaria</taxon>
    </lineage>
</organism>
<evidence type="ECO:0000313" key="3">
    <source>
        <dbReference type="EMBL" id="CAF4181414.1"/>
    </source>
</evidence>
<evidence type="ECO:0000313" key="4">
    <source>
        <dbReference type="Proteomes" id="UP000663874"/>
    </source>
</evidence>
<accession>A0A820A917</accession>
<comment type="caution">
    <text evidence="1">Lacks conserved residue(s) required for the propagation of feature annotation.</text>
</comment>
<dbReference type="PANTHER" id="PTHR45901">
    <property type="entry name" value="PROTEIN CBG12474"/>
    <property type="match status" value="1"/>
</dbReference>
<dbReference type="EMBL" id="CAJOBE010014698">
    <property type="protein sequence ID" value="CAF4181414.1"/>
    <property type="molecule type" value="Genomic_DNA"/>
</dbReference>
<dbReference type="Pfam" id="PF01477">
    <property type="entry name" value="PLAT"/>
    <property type="match status" value="1"/>
</dbReference>
<evidence type="ECO:0000256" key="1">
    <source>
        <dbReference type="PROSITE-ProRule" id="PRU00152"/>
    </source>
</evidence>
<dbReference type="InterPro" id="IPR001024">
    <property type="entry name" value="PLAT/LH2_dom"/>
</dbReference>
<dbReference type="AlphaFoldDB" id="A0A820A917"/>
<gene>
    <name evidence="3" type="ORF">FNK824_LOCUS35242</name>
</gene>
<dbReference type="PROSITE" id="PS50095">
    <property type="entry name" value="PLAT"/>
    <property type="match status" value="1"/>
</dbReference>
<comment type="caution">
    <text evidence="3">The sequence shown here is derived from an EMBL/GenBank/DDBJ whole genome shotgun (WGS) entry which is preliminary data.</text>
</comment>
<dbReference type="InterPro" id="IPR036392">
    <property type="entry name" value="PLAT/LH2_dom_sf"/>
</dbReference>
<evidence type="ECO:0000259" key="2">
    <source>
        <dbReference type="PROSITE" id="PS50095"/>
    </source>
</evidence>
<proteinExistence type="predicted"/>
<dbReference type="Proteomes" id="UP000663874">
    <property type="component" value="Unassembled WGS sequence"/>
</dbReference>
<sequence>MHRYWTELLLLISNVAKEIYTGDKKNAGTDSRVYIVMHGTNVSSNQIFLSDGKFEKKSVDKFTVYAPPNLSPLTALDIGHDNSGFGPGWYLDKVC</sequence>
<protein>
    <recommendedName>
        <fullName evidence="2">PLAT domain-containing protein</fullName>
    </recommendedName>
</protein>
<dbReference type="Gene3D" id="2.60.60.20">
    <property type="entry name" value="PLAT/LH2 domain"/>
    <property type="match status" value="1"/>
</dbReference>
<reference evidence="3" key="1">
    <citation type="submission" date="2021-02" db="EMBL/GenBank/DDBJ databases">
        <authorList>
            <person name="Nowell W R."/>
        </authorList>
    </citation>
    <scope>NUCLEOTIDE SEQUENCE</scope>
</reference>
<dbReference type="PANTHER" id="PTHR45901:SF7">
    <property type="entry name" value="OXYGEN-REGULATED PROTEIN 1"/>
    <property type="match status" value="1"/>
</dbReference>
<dbReference type="SUPFAM" id="SSF49723">
    <property type="entry name" value="Lipase/lipooxygenase domain (PLAT/LH2 domain)"/>
    <property type="match status" value="1"/>
</dbReference>
<dbReference type="InterPro" id="IPR052970">
    <property type="entry name" value="Inner_ear_hair_cell_LOXHD"/>
</dbReference>